<sequence length="159" mass="16747">MKLDGKFDAESDDKAQFQFEVGYRPAECIVRAAIGDKIVEAVVGQCGGVCKLDARSVKASPRGRRKGLMLTDAQAPPTTGALVAPLPAAEVKPIRNAPFPPGRPDPASLVVVRAEPPPAAQSSMPRATPAVRPSRERAPQEEPNDLPDGDTSGSDLPED</sequence>
<name>A0A6B9FUB8_9HYPH</name>
<protein>
    <submittedName>
        <fullName evidence="2">Uncharacterized protein</fullName>
    </submittedName>
</protein>
<organism evidence="2 3">
    <name type="scientific">Methylobacterium mesophilicum SR1.6/6</name>
    <dbReference type="NCBI Taxonomy" id="908290"/>
    <lineage>
        <taxon>Bacteria</taxon>
        <taxon>Pseudomonadati</taxon>
        <taxon>Pseudomonadota</taxon>
        <taxon>Alphaproteobacteria</taxon>
        <taxon>Hyphomicrobiales</taxon>
        <taxon>Methylobacteriaceae</taxon>
        <taxon>Methylobacterium</taxon>
    </lineage>
</organism>
<reference evidence="2 3" key="1">
    <citation type="journal article" date="2012" name="Genet. Mol. Biol.">
        <title>Analysis of 16S rRNA and mxaF genes revealing insights into Methylobacterium niche-specific plant association.</title>
        <authorList>
            <person name="Dourado M.N."/>
            <person name="Andreote F.D."/>
            <person name="Dini-Andreote F."/>
            <person name="Conti R."/>
            <person name="Araujo J.M."/>
            <person name="Araujo W.L."/>
        </authorList>
    </citation>
    <scope>NUCLEOTIDE SEQUENCE [LARGE SCALE GENOMIC DNA]</scope>
    <source>
        <strain evidence="2 3">SR1.6/6</strain>
    </source>
</reference>
<feature type="region of interest" description="Disordered" evidence="1">
    <location>
        <begin position="57"/>
        <end position="80"/>
    </location>
</feature>
<evidence type="ECO:0000313" key="3">
    <source>
        <dbReference type="Proteomes" id="UP000012488"/>
    </source>
</evidence>
<dbReference type="AlphaFoldDB" id="A0A6B9FUB8"/>
<dbReference type="EMBL" id="CP043538">
    <property type="protein sequence ID" value="QGY06037.1"/>
    <property type="molecule type" value="Genomic_DNA"/>
</dbReference>
<evidence type="ECO:0000256" key="1">
    <source>
        <dbReference type="SAM" id="MobiDB-lite"/>
    </source>
</evidence>
<dbReference type="KEGG" id="mmes:MMSR116_05870"/>
<feature type="region of interest" description="Disordered" evidence="1">
    <location>
        <begin position="93"/>
        <end position="159"/>
    </location>
</feature>
<dbReference type="Proteomes" id="UP000012488">
    <property type="component" value="Chromosome"/>
</dbReference>
<gene>
    <name evidence="2" type="ORF">MMSR116_05870</name>
</gene>
<evidence type="ECO:0000313" key="2">
    <source>
        <dbReference type="EMBL" id="QGY06037.1"/>
    </source>
</evidence>
<reference evidence="2 3" key="2">
    <citation type="journal article" date="2013" name="Genome Announc.">
        <title>Draft Genome Sequence of Methylobacterium mesophilicum Strain SR1.6/6, Isolated from Citrus sinensis.</title>
        <authorList>
            <person name="Marinho Almeida D."/>
            <person name="Dini-Andreote F."/>
            <person name="Camargo Neves A.A."/>
            <person name="Juca Ramos R.T."/>
            <person name="Andreote F.D."/>
            <person name="Carneiro A.R."/>
            <person name="Oliveira de Souza Lima A."/>
            <person name="Caracciolo Gomes de Sa P.H."/>
            <person name="Ribeiro Barbosa M.S."/>
            <person name="Araujo W.L."/>
            <person name="Silva A."/>
        </authorList>
    </citation>
    <scope>NUCLEOTIDE SEQUENCE [LARGE SCALE GENOMIC DNA]</scope>
    <source>
        <strain evidence="2 3">SR1.6/6</strain>
    </source>
</reference>
<proteinExistence type="predicted"/>
<accession>A0A6B9FUB8</accession>
<dbReference type="OrthoDB" id="8004774at2"/>